<protein>
    <submittedName>
        <fullName evidence="1">Uncharacterized protein</fullName>
    </submittedName>
</protein>
<gene>
    <name evidence="1" type="ORF">SKAU_G00305380</name>
</gene>
<name>A0A9Q1IIL1_SYNKA</name>
<organism evidence="1 2">
    <name type="scientific">Synaphobranchus kaupii</name>
    <name type="common">Kaup's arrowtooth eel</name>
    <dbReference type="NCBI Taxonomy" id="118154"/>
    <lineage>
        <taxon>Eukaryota</taxon>
        <taxon>Metazoa</taxon>
        <taxon>Chordata</taxon>
        <taxon>Craniata</taxon>
        <taxon>Vertebrata</taxon>
        <taxon>Euteleostomi</taxon>
        <taxon>Actinopterygii</taxon>
        <taxon>Neopterygii</taxon>
        <taxon>Teleostei</taxon>
        <taxon>Anguilliformes</taxon>
        <taxon>Synaphobranchidae</taxon>
        <taxon>Synaphobranchus</taxon>
    </lineage>
</organism>
<dbReference type="Proteomes" id="UP001152622">
    <property type="component" value="Chromosome 13"/>
</dbReference>
<reference evidence="1" key="1">
    <citation type="journal article" date="2023" name="Science">
        <title>Genome structures resolve the early diversification of teleost fishes.</title>
        <authorList>
            <person name="Parey E."/>
            <person name="Louis A."/>
            <person name="Montfort J."/>
            <person name="Bouchez O."/>
            <person name="Roques C."/>
            <person name="Iampietro C."/>
            <person name="Lluch J."/>
            <person name="Castinel A."/>
            <person name="Donnadieu C."/>
            <person name="Desvignes T."/>
            <person name="Floi Bucao C."/>
            <person name="Jouanno E."/>
            <person name="Wen M."/>
            <person name="Mejri S."/>
            <person name="Dirks R."/>
            <person name="Jansen H."/>
            <person name="Henkel C."/>
            <person name="Chen W.J."/>
            <person name="Zahm M."/>
            <person name="Cabau C."/>
            <person name="Klopp C."/>
            <person name="Thompson A.W."/>
            <person name="Robinson-Rechavi M."/>
            <person name="Braasch I."/>
            <person name="Lecointre G."/>
            <person name="Bobe J."/>
            <person name="Postlethwait J.H."/>
            <person name="Berthelot C."/>
            <person name="Roest Crollius H."/>
            <person name="Guiguen Y."/>
        </authorList>
    </citation>
    <scope>NUCLEOTIDE SEQUENCE</scope>
    <source>
        <strain evidence="1">WJC10195</strain>
    </source>
</reference>
<sequence>MGRVVVVVVVQGTSFSQAAGRAFKHESSYWKTSLLPQQFSYHRNLTQHAGLGHWFPGIATAWGYATPGADLGGGPRKPLLWELQA</sequence>
<evidence type="ECO:0000313" key="1">
    <source>
        <dbReference type="EMBL" id="KAJ8343209.1"/>
    </source>
</evidence>
<dbReference type="AlphaFoldDB" id="A0A9Q1IIL1"/>
<proteinExistence type="predicted"/>
<keyword evidence="2" id="KW-1185">Reference proteome</keyword>
<evidence type="ECO:0000313" key="2">
    <source>
        <dbReference type="Proteomes" id="UP001152622"/>
    </source>
</evidence>
<dbReference type="EMBL" id="JAINUF010000013">
    <property type="protein sequence ID" value="KAJ8343209.1"/>
    <property type="molecule type" value="Genomic_DNA"/>
</dbReference>
<accession>A0A9Q1IIL1</accession>
<comment type="caution">
    <text evidence="1">The sequence shown here is derived from an EMBL/GenBank/DDBJ whole genome shotgun (WGS) entry which is preliminary data.</text>
</comment>